<organism evidence="4 5">
    <name type="scientific">Marinobacterium aestuariivivens</name>
    <dbReference type="NCBI Taxonomy" id="1698799"/>
    <lineage>
        <taxon>Bacteria</taxon>
        <taxon>Pseudomonadati</taxon>
        <taxon>Pseudomonadota</taxon>
        <taxon>Gammaproteobacteria</taxon>
        <taxon>Oceanospirillales</taxon>
        <taxon>Oceanospirillaceae</taxon>
        <taxon>Marinobacterium</taxon>
    </lineage>
</organism>
<feature type="region of interest" description="Disordered" evidence="1">
    <location>
        <begin position="392"/>
        <end position="418"/>
    </location>
</feature>
<comment type="caution">
    <text evidence="4">The sequence shown here is derived from an EMBL/GenBank/DDBJ whole genome shotgun (WGS) entry which is preliminary data.</text>
</comment>
<sequence>MKGLTKLLAGLVGLAVVLIVAAGILLGFFIDPNDYKPQIEKLARDKAGLELSIGGDIHWTFYPWLGLEINKVQLHYPDQPELAKLEQAKVSVKLLPLLSKEVQMSSLELSGLNLNLVRGEDGGSNWAAPQAPAGAEAQTDTEAPSDTPTAAVAPPIALDIEAINIVDGQIRFDDRQAGSELTLQDLSLTSGQVLAGAWIPLEVGFALQRVSEGADIQSNVHLKAVVQFDPQNRQYRLRGLDSTLQVQTLALGEQPVNIRLSGDVSADLATEQARIDNLYLKLADLSAAGNVSLQNFAAPQFGGELKVAQFNARSWLESLGQPVPETADPKALTRVSLGAALNGPANSLTLKPLTLTVDDSRFTGRLSYDLNNGSIKLDLEGDQLDIDHYLPPEAEKTTNDGQASPAQPQEGGERYSTEPVIPVEPLKTLNLDARLALKQLQASGIPMRDVELAVSAHDGVVNLSRIHANLLGGSVRNSAILDVRATPVRLSAKKNISGLQIGDLLQALNGEEPAITGTLSSQSDVRATGRSVHDIVNSLTGTASFNVTDGTLQGIDMAQTVCQGFNTLGSLGINTEQVDRSTPFANLGGSFQIRNGVVSNQDLAASLDAMAVKGRGSVDLPQALIDYRLGLTIEENLFKQSCSVNNRIQGVEWPVNCKGSFDTPPAQLCRPDLSVFEDLIKQQVKEKVQQKVEEKVEQKLQEKLGEEAKGLLKGLFGN</sequence>
<dbReference type="PANTHER" id="PTHR30441:SF4">
    <property type="entry name" value="PROTEIN ASMA"/>
    <property type="match status" value="1"/>
</dbReference>
<evidence type="ECO:0000256" key="1">
    <source>
        <dbReference type="SAM" id="MobiDB-lite"/>
    </source>
</evidence>
<dbReference type="PANTHER" id="PTHR30441">
    <property type="entry name" value="DUF748 DOMAIN-CONTAINING PROTEIN"/>
    <property type="match status" value="1"/>
</dbReference>
<evidence type="ECO:0000259" key="3">
    <source>
        <dbReference type="Pfam" id="PF05170"/>
    </source>
</evidence>
<dbReference type="Pfam" id="PF05170">
    <property type="entry name" value="AsmA"/>
    <property type="match status" value="1"/>
</dbReference>
<keyword evidence="2" id="KW-0812">Transmembrane</keyword>
<dbReference type="InterPro" id="IPR052894">
    <property type="entry name" value="AsmA-related"/>
</dbReference>
<feature type="domain" description="AsmA" evidence="3">
    <location>
        <begin position="3"/>
        <end position="603"/>
    </location>
</feature>
<evidence type="ECO:0000313" key="4">
    <source>
        <dbReference type="EMBL" id="MFC6670455.1"/>
    </source>
</evidence>
<evidence type="ECO:0000313" key="5">
    <source>
        <dbReference type="Proteomes" id="UP001596422"/>
    </source>
</evidence>
<evidence type="ECO:0000256" key="2">
    <source>
        <dbReference type="SAM" id="Phobius"/>
    </source>
</evidence>
<keyword evidence="2" id="KW-1133">Transmembrane helix</keyword>
<name>A0ABW1ZZ03_9GAMM</name>
<accession>A0ABW1ZZ03</accession>
<feature type="compositionally biased region" description="Low complexity" evidence="1">
    <location>
        <begin position="127"/>
        <end position="138"/>
    </location>
</feature>
<keyword evidence="5" id="KW-1185">Reference proteome</keyword>
<proteinExistence type="predicted"/>
<reference evidence="5" key="1">
    <citation type="journal article" date="2019" name="Int. J. Syst. Evol. Microbiol.">
        <title>The Global Catalogue of Microorganisms (GCM) 10K type strain sequencing project: providing services to taxonomists for standard genome sequencing and annotation.</title>
        <authorList>
            <consortium name="The Broad Institute Genomics Platform"/>
            <consortium name="The Broad Institute Genome Sequencing Center for Infectious Disease"/>
            <person name="Wu L."/>
            <person name="Ma J."/>
        </authorList>
    </citation>
    <scope>NUCLEOTIDE SEQUENCE [LARGE SCALE GENOMIC DNA]</scope>
    <source>
        <strain evidence="5">NBRC 111756</strain>
    </source>
</reference>
<keyword evidence="2" id="KW-0472">Membrane</keyword>
<gene>
    <name evidence="4" type="ORF">ACFQDL_10425</name>
</gene>
<dbReference type="Proteomes" id="UP001596422">
    <property type="component" value="Unassembled WGS sequence"/>
</dbReference>
<dbReference type="EMBL" id="JBHSWE010000001">
    <property type="protein sequence ID" value="MFC6670455.1"/>
    <property type="molecule type" value="Genomic_DNA"/>
</dbReference>
<feature type="region of interest" description="Disordered" evidence="1">
    <location>
        <begin position="123"/>
        <end position="150"/>
    </location>
</feature>
<dbReference type="InterPro" id="IPR007844">
    <property type="entry name" value="AsmA"/>
</dbReference>
<protein>
    <submittedName>
        <fullName evidence="4">AsmA family protein</fullName>
    </submittedName>
</protein>
<dbReference type="RefSeq" id="WP_379908961.1">
    <property type="nucleotide sequence ID" value="NZ_JBHSWE010000001.1"/>
</dbReference>
<feature type="transmembrane region" description="Helical" evidence="2">
    <location>
        <begin position="7"/>
        <end position="30"/>
    </location>
</feature>